<accession>A0ABD2Z5J2</accession>
<evidence type="ECO:0000256" key="1">
    <source>
        <dbReference type="SAM" id="MobiDB-lite"/>
    </source>
</evidence>
<dbReference type="EMBL" id="JBJUIK010000011">
    <property type="protein sequence ID" value="KAL3513377.1"/>
    <property type="molecule type" value="Genomic_DNA"/>
</dbReference>
<evidence type="ECO:0000313" key="2">
    <source>
        <dbReference type="EMBL" id="KAL3513377.1"/>
    </source>
</evidence>
<reference evidence="2 3" key="1">
    <citation type="submission" date="2024-11" db="EMBL/GenBank/DDBJ databases">
        <title>A near-complete genome assembly of Cinchona calisaya.</title>
        <authorList>
            <person name="Lian D.C."/>
            <person name="Zhao X.W."/>
            <person name="Wei L."/>
        </authorList>
    </citation>
    <scope>NUCLEOTIDE SEQUENCE [LARGE SCALE GENOMIC DNA]</scope>
    <source>
        <tissue evidence="2">Nenye</tissue>
    </source>
</reference>
<gene>
    <name evidence="2" type="ORF">ACH5RR_026094</name>
</gene>
<proteinExistence type="predicted"/>
<comment type="caution">
    <text evidence="2">The sequence shown here is derived from an EMBL/GenBank/DDBJ whole genome shotgun (WGS) entry which is preliminary data.</text>
</comment>
<name>A0ABD2Z5J2_9GENT</name>
<keyword evidence="3" id="KW-1185">Reference proteome</keyword>
<feature type="region of interest" description="Disordered" evidence="1">
    <location>
        <begin position="1"/>
        <end position="21"/>
    </location>
</feature>
<dbReference type="Proteomes" id="UP001630127">
    <property type="component" value="Unassembled WGS sequence"/>
</dbReference>
<protein>
    <submittedName>
        <fullName evidence="2">Uncharacterized protein</fullName>
    </submittedName>
</protein>
<dbReference type="AlphaFoldDB" id="A0ABD2Z5J2"/>
<evidence type="ECO:0000313" key="3">
    <source>
        <dbReference type="Proteomes" id="UP001630127"/>
    </source>
</evidence>
<organism evidence="2 3">
    <name type="scientific">Cinchona calisaya</name>
    <dbReference type="NCBI Taxonomy" id="153742"/>
    <lineage>
        <taxon>Eukaryota</taxon>
        <taxon>Viridiplantae</taxon>
        <taxon>Streptophyta</taxon>
        <taxon>Embryophyta</taxon>
        <taxon>Tracheophyta</taxon>
        <taxon>Spermatophyta</taxon>
        <taxon>Magnoliopsida</taxon>
        <taxon>eudicotyledons</taxon>
        <taxon>Gunneridae</taxon>
        <taxon>Pentapetalae</taxon>
        <taxon>asterids</taxon>
        <taxon>lamiids</taxon>
        <taxon>Gentianales</taxon>
        <taxon>Rubiaceae</taxon>
        <taxon>Cinchonoideae</taxon>
        <taxon>Cinchoneae</taxon>
        <taxon>Cinchona</taxon>
    </lineage>
</organism>
<sequence>MVEETSDEQSKQPLPRRSVLERIKPLGARGYMFTSTQKNDGLSSRSSVFQRIQRDGLPNQEHSSVSSVYQNHKMIRLTQAFVLQDITTYGEGPKRLRKETDDINEIRSIVHSRMMRKTHWEIQTEGKLKIRRRTIIHTKSAPQATLDDDDDDDDK</sequence>